<proteinExistence type="predicted"/>
<reference evidence="9 11" key="2">
    <citation type="submission" date="2017-09" db="EMBL/GenBank/DDBJ databases">
        <title>Bacterial strain isolated from the female urinary microbiota.</title>
        <authorList>
            <person name="Thomas-White K."/>
            <person name="Kumar N."/>
            <person name="Forster S."/>
            <person name="Putonti C."/>
            <person name="Lawley T."/>
            <person name="Wolfe A.J."/>
        </authorList>
    </citation>
    <scope>NUCLEOTIDE SEQUENCE [LARGE SCALE GENOMIC DNA]</scope>
    <source>
        <strain evidence="9 11">UMB0744</strain>
    </source>
</reference>
<keyword evidence="2" id="KW-1003">Cell membrane</keyword>
<dbReference type="AlphaFoldDB" id="A0AB34WZU3"/>
<feature type="transmembrane region" description="Helical" evidence="6">
    <location>
        <begin position="58"/>
        <end position="80"/>
    </location>
</feature>
<evidence type="ECO:0000256" key="4">
    <source>
        <dbReference type="ARBA" id="ARBA00022989"/>
    </source>
</evidence>
<keyword evidence="4 6" id="KW-1133">Transmembrane helix</keyword>
<gene>
    <name evidence="9" type="ORF">CJ240_02175</name>
    <name evidence="8" type="ORF">HMPREF1862_01084</name>
</gene>
<evidence type="ECO:0000313" key="8">
    <source>
        <dbReference type="EMBL" id="KXB80777.1"/>
    </source>
</evidence>
<dbReference type="Pfam" id="PF03772">
    <property type="entry name" value="Competence"/>
    <property type="match status" value="1"/>
</dbReference>
<reference evidence="8 10" key="1">
    <citation type="submission" date="2016-01" db="EMBL/GenBank/DDBJ databases">
        <authorList>
            <person name="Mitreva M."/>
            <person name="Pepin K.H."/>
            <person name="Mihindukulasuriya K.A."/>
            <person name="Fulton R."/>
            <person name="Fronick C."/>
            <person name="O'Laughlin M."/>
            <person name="Miner T."/>
            <person name="Herter B."/>
            <person name="Rosa B.A."/>
            <person name="Cordes M."/>
            <person name="Tomlinson C."/>
            <person name="Wollam A."/>
            <person name="Palsikar V.B."/>
            <person name="Mardis E.R."/>
            <person name="Wilson R.K."/>
        </authorList>
    </citation>
    <scope>NUCLEOTIDE SEQUENCE [LARGE SCALE GENOMIC DNA]</scope>
    <source>
        <strain evidence="8 10">DNF00696</strain>
    </source>
</reference>
<organism evidence="8 10">
    <name type="scientific">Varibaculum cambriense</name>
    <dbReference type="NCBI Taxonomy" id="184870"/>
    <lineage>
        <taxon>Bacteria</taxon>
        <taxon>Bacillati</taxon>
        <taxon>Actinomycetota</taxon>
        <taxon>Actinomycetes</taxon>
        <taxon>Actinomycetales</taxon>
        <taxon>Actinomycetaceae</taxon>
        <taxon>Varibaculum</taxon>
    </lineage>
</organism>
<feature type="transmembrane region" description="Helical" evidence="6">
    <location>
        <begin position="333"/>
        <end position="352"/>
    </location>
</feature>
<dbReference type="PANTHER" id="PTHR30619">
    <property type="entry name" value="DNA INTERNALIZATION/COMPETENCE PROTEIN COMEC/REC2"/>
    <property type="match status" value="1"/>
</dbReference>
<dbReference type="PANTHER" id="PTHR30619:SF7">
    <property type="entry name" value="BETA-LACTAMASE DOMAIN PROTEIN"/>
    <property type="match status" value="1"/>
</dbReference>
<keyword evidence="11" id="KW-1185">Reference proteome</keyword>
<dbReference type="EMBL" id="PNGC01000001">
    <property type="protein sequence ID" value="PMB90564.1"/>
    <property type="molecule type" value="Genomic_DNA"/>
</dbReference>
<evidence type="ECO:0000313" key="11">
    <source>
        <dbReference type="Proteomes" id="UP000243201"/>
    </source>
</evidence>
<feature type="transmembrane region" description="Helical" evidence="6">
    <location>
        <begin position="472"/>
        <end position="492"/>
    </location>
</feature>
<evidence type="ECO:0000313" key="10">
    <source>
        <dbReference type="Proteomes" id="UP000070572"/>
    </source>
</evidence>
<evidence type="ECO:0000256" key="1">
    <source>
        <dbReference type="ARBA" id="ARBA00004651"/>
    </source>
</evidence>
<dbReference type="InterPro" id="IPR052159">
    <property type="entry name" value="Competence_DNA_uptake"/>
</dbReference>
<sequence length="542" mass="57007">MQGRILDLRLTPAAIIVWLGAWLLPALPLAWVPFIGALALGGAVLLLLVSYWKVLPGIILGCALALGALGGVAVSISQAARVIAADPLARAWQGQIDKVQAIAEVETPPRKYAAESDQQITQLRLLSARLPPAPAVKTGLKVVAFGQHLPKYPRGTVVETVLQLEKPSRAGRSNAGESSQDLTTVISANTLLEIPGRIIATPKVRAGPRGAAALKQKFAARLEEKLVAADSPAAATLLPAMILGIRADASADTEALKTAGIVHITCVSGMHISVLLSLVALLSAGLKRRWRLLSCASLLVGYCLLLGSSPSLLRAAVMGMVALLALARGREPYSFTALEIAIIGLLIFEPGFGADTGFLLSVSATAAIVLVAKPLEERLQKGIETAKIQGSGRIPLLLTRKYPPFFRKFLSAFLSVSAVSLVAQLACLPGQLLIRPGINTLTVLANVAIAPVVTLLIWGGACLTFLPLPGTLLAKILGIGCTWVMVVARALASNRLAILPWPAGGPGILALGIVVVGLTYIYRCYFPKRKINGNVKAWPQSR</sequence>
<evidence type="ECO:0000256" key="2">
    <source>
        <dbReference type="ARBA" id="ARBA00022475"/>
    </source>
</evidence>
<comment type="subcellular location">
    <subcellularLocation>
        <location evidence="1">Cell membrane</location>
        <topology evidence="1">Multi-pass membrane protein</topology>
    </subcellularLocation>
</comment>
<feature type="transmembrane region" description="Helical" evidence="6">
    <location>
        <begin position="409"/>
        <end position="434"/>
    </location>
</feature>
<feature type="transmembrane region" description="Helical" evidence="6">
    <location>
        <begin position="498"/>
        <end position="522"/>
    </location>
</feature>
<evidence type="ECO:0000256" key="5">
    <source>
        <dbReference type="ARBA" id="ARBA00023136"/>
    </source>
</evidence>
<comment type="caution">
    <text evidence="8">The sequence shown here is derived from an EMBL/GenBank/DDBJ whole genome shotgun (WGS) entry which is preliminary data.</text>
</comment>
<evidence type="ECO:0000313" key="9">
    <source>
        <dbReference type="EMBL" id="PMB90564.1"/>
    </source>
</evidence>
<dbReference type="InterPro" id="IPR004477">
    <property type="entry name" value="ComEC_N"/>
</dbReference>
<evidence type="ECO:0000259" key="7">
    <source>
        <dbReference type="Pfam" id="PF03772"/>
    </source>
</evidence>
<dbReference type="RefSeq" id="WP_022864129.1">
    <property type="nucleotide sequence ID" value="NZ_JAHAIW010000002.1"/>
</dbReference>
<feature type="transmembrane region" description="Helical" evidence="6">
    <location>
        <begin position="298"/>
        <end position="326"/>
    </location>
</feature>
<dbReference type="GO" id="GO:0005886">
    <property type="term" value="C:plasma membrane"/>
    <property type="evidence" value="ECO:0007669"/>
    <property type="project" value="UniProtKB-SubCell"/>
</dbReference>
<evidence type="ECO:0000256" key="3">
    <source>
        <dbReference type="ARBA" id="ARBA00022692"/>
    </source>
</evidence>
<dbReference type="Proteomes" id="UP000070572">
    <property type="component" value="Unassembled WGS sequence"/>
</dbReference>
<dbReference type="Proteomes" id="UP000243201">
    <property type="component" value="Unassembled WGS sequence"/>
</dbReference>
<feature type="transmembrane region" description="Helical" evidence="6">
    <location>
        <begin position="440"/>
        <end position="465"/>
    </location>
</feature>
<dbReference type="NCBIfam" id="TIGR00360">
    <property type="entry name" value="ComEC_N-term"/>
    <property type="match status" value="1"/>
</dbReference>
<keyword evidence="3 6" id="KW-0812">Transmembrane</keyword>
<keyword evidence="5 6" id="KW-0472">Membrane</keyword>
<dbReference type="GeneID" id="78352015"/>
<feature type="transmembrane region" description="Helical" evidence="6">
    <location>
        <begin position="6"/>
        <end position="24"/>
    </location>
</feature>
<feature type="transmembrane region" description="Helical" evidence="6">
    <location>
        <begin position="261"/>
        <end position="286"/>
    </location>
</feature>
<dbReference type="EMBL" id="LSDN01000014">
    <property type="protein sequence ID" value="KXB80777.1"/>
    <property type="molecule type" value="Genomic_DNA"/>
</dbReference>
<feature type="domain" description="ComEC/Rec2-related protein" evidence="7">
    <location>
        <begin position="242"/>
        <end position="522"/>
    </location>
</feature>
<evidence type="ECO:0000256" key="6">
    <source>
        <dbReference type="SAM" id="Phobius"/>
    </source>
</evidence>
<accession>A0AB34WZU3</accession>
<name>A0AB34WZU3_9ACTO</name>
<protein>
    <submittedName>
        <fullName evidence="8">ComEC/Rec2-like protein</fullName>
    </submittedName>
</protein>